<proteinExistence type="predicted"/>
<dbReference type="RefSeq" id="WP_301627162.1">
    <property type="nucleotide sequence ID" value="NZ_BORS01000006.1"/>
</dbReference>
<sequence>MLYIKRYLTSDCISFTFVVLIYSILASLDILPPLTTLLAFQLFAMSTAATLLLAITDRIAWKNRWLSIAVDLIDVLIGVFVSGMLLNVFVLNPLNLAVVVGMCIFVYFAVYGVLMIKDQVDASRINQQLQWLQQNRDKRTGENQ</sequence>
<evidence type="ECO:0008006" key="4">
    <source>
        <dbReference type="Google" id="ProtNLM"/>
    </source>
</evidence>
<keyword evidence="1" id="KW-0812">Transmembrane</keyword>
<accession>A0A919XZX9</accession>
<feature type="transmembrane region" description="Helical" evidence="1">
    <location>
        <begin position="96"/>
        <end position="116"/>
    </location>
</feature>
<name>A0A919XZX9_9BACL</name>
<dbReference type="EMBL" id="BORS01000006">
    <property type="protein sequence ID" value="GIO42366.1"/>
    <property type="molecule type" value="Genomic_DNA"/>
</dbReference>
<dbReference type="AlphaFoldDB" id="A0A919XZX9"/>
<evidence type="ECO:0000313" key="3">
    <source>
        <dbReference type="Proteomes" id="UP000678895"/>
    </source>
</evidence>
<evidence type="ECO:0000256" key="1">
    <source>
        <dbReference type="SAM" id="Phobius"/>
    </source>
</evidence>
<evidence type="ECO:0000313" key="2">
    <source>
        <dbReference type="EMBL" id="GIO42366.1"/>
    </source>
</evidence>
<keyword evidence="3" id="KW-1185">Reference proteome</keyword>
<keyword evidence="1" id="KW-1133">Transmembrane helix</keyword>
<feature type="transmembrane region" description="Helical" evidence="1">
    <location>
        <begin position="12"/>
        <end position="31"/>
    </location>
</feature>
<dbReference type="Proteomes" id="UP000678895">
    <property type="component" value="Unassembled WGS sequence"/>
</dbReference>
<comment type="caution">
    <text evidence="2">The sequence shown here is derived from an EMBL/GenBank/DDBJ whole genome shotgun (WGS) entry which is preliminary data.</text>
</comment>
<keyword evidence="1" id="KW-0472">Membrane</keyword>
<reference evidence="2" key="1">
    <citation type="submission" date="2021-03" db="EMBL/GenBank/DDBJ databases">
        <title>Antimicrobial resistance genes in bacteria isolated from Japanese honey, and their potential for conferring macrolide and lincosamide resistance in the American foulbrood pathogen Paenibacillus larvae.</title>
        <authorList>
            <person name="Okamoto M."/>
            <person name="Kumagai M."/>
            <person name="Kanamori H."/>
            <person name="Takamatsu D."/>
        </authorList>
    </citation>
    <scope>NUCLEOTIDE SEQUENCE</scope>
    <source>
        <strain evidence="2">J41TS4</strain>
    </source>
</reference>
<protein>
    <recommendedName>
        <fullName evidence="4">DUF3021 domain-containing protein</fullName>
    </recommendedName>
</protein>
<organism evidence="2 3">
    <name type="scientific">Paenibacillus apis</name>
    <dbReference type="NCBI Taxonomy" id="1792174"/>
    <lineage>
        <taxon>Bacteria</taxon>
        <taxon>Bacillati</taxon>
        <taxon>Bacillota</taxon>
        <taxon>Bacilli</taxon>
        <taxon>Bacillales</taxon>
        <taxon>Paenibacillaceae</taxon>
        <taxon>Paenibacillus</taxon>
    </lineage>
</organism>
<feature type="transmembrane region" description="Helical" evidence="1">
    <location>
        <begin position="68"/>
        <end position="90"/>
    </location>
</feature>
<feature type="transmembrane region" description="Helical" evidence="1">
    <location>
        <begin position="37"/>
        <end position="56"/>
    </location>
</feature>
<gene>
    <name evidence="2" type="ORF">J41TS4_21240</name>
</gene>